<accession>A3HT82</accession>
<keyword evidence="3" id="KW-1185">Reference proteome</keyword>
<comment type="caution">
    <text evidence="2">The sequence shown here is derived from an EMBL/GenBank/DDBJ whole genome shotgun (WGS) entry which is preliminary data.</text>
</comment>
<dbReference type="EMBL" id="AAXU02000001">
    <property type="protein sequence ID" value="EAZ83050.1"/>
    <property type="molecule type" value="Genomic_DNA"/>
</dbReference>
<dbReference type="RefSeq" id="WP_008200991.1">
    <property type="nucleotide sequence ID" value="NZ_CM001023.1"/>
</dbReference>
<dbReference type="PANTHER" id="PTHR30399">
    <property type="entry name" value="UNCHARACTERIZED PROTEIN YGJP"/>
    <property type="match status" value="1"/>
</dbReference>
<dbReference type="Gene3D" id="3.30.2010.10">
    <property type="entry name" value="Metalloproteases ('zincins'), catalytic domain"/>
    <property type="match status" value="1"/>
</dbReference>
<dbReference type="PANTHER" id="PTHR30399:SF1">
    <property type="entry name" value="UTP PYROPHOSPHATASE"/>
    <property type="match status" value="1"/>
</dbReference>
<evidence type="ECO:0000313" key="3">
    <source>
        <dbReference type="Proteomes" id="UP000003919"/>
    </source>
</evidence>
<evidence type="ECO:0000313" key="2">
    <source>
        <dbReference type="EMBL" id="EAZ83050.1"/>
    </source>
</evidence>
<dbReference type="eggNOG" id="COG1451">
    <property type="taxonomic scope" value="Bacteria"/>
</dbReference>
<sequence>MEQLELGNISIEVEQKDIKNIHLSVYPPYGRVRIAAPSKMKMDTIRVFVISKLPWIKKQQESLLAQERESPREFINRESHYFLGKRYLLKLIENDEPPKVEIDHKYIHLYIRNGTDQTKRKEILESWYRMELKKIVPDLIEKWEKKIGVQSNEYRIKRMKTKWGTCNTEAKRIWLNLELARKPVECLEYIIVHELVHLLERSHNARFIKYMDEFMPKWRFYRDELNRLPYSHVDWGY</sequence>
<dbReference type="STRING" id="388413.ALPR1_12555"/>
<dbReference type="EMBL" id="CM001023">
    <property type="protein sequence ID" value="EAZ83050.1"/>
    <property type="molecule type" value="Genomic_DNA"/>
</dbReference>
<gene>
    <name evidence="2" type="ORF">ALPR1_12555</name>
</gene>
<reference evidence="2 3" key="1">
    <citation type="journal article" date="2011" name="J. Bacteriol.">
        <title>Complete genome sequence of Algoriphagus sp. PR1, bacterial prey of a colony-forming choanoflagellate.</title>
        <authorList>
            <person name="Alegado R.A."/>
            <person name="Ferriera S."/>
            <person name="Nusbaum C."/>
            <person name="Young S.K."/>
            <person name="Zeng Q."/>
            <person name="Imamovic A."/>
            <person name="Fairclough S.R."/>
            <person name="King N."/>
        </authorList>
    </citation>
    <scope>NUCLEOTIDE SEQUENCE [LARGE SCALE GENOMIC DNA]</scope>
    <source>
        <strain evidence="2 3">PR1</strain>
    </source>
</reference>
<dbReference type="CDD" id="cd07344">
    <property type="entry name" value="M48_yhfN_like"/>
    <property type="match status" value="1"/>
</dbReference>
<dbReference type="Pfam" id="PF01863">
    <property type="entry name" value="YgjP-like"/>
    <property type="match status" value="1"/>
</dbReference>
<dbReference type="HOGENOM" id="CLU_065947_1_0_10"/>
<feature type="domain" description="YgjP-like metallopeptidase" evidence="1">
    <location>
        <begin position="23"/>
        <end position="227"/>
    </location>
</feature>
<dbReference type="AlphaFoldDB" id="A3HT82"/>
<dbReference type="OrthoDB" id="9811177at2"/>
<protein>
    <submittedName>
        <fullName evidence="2">Phosphonate metabolism protein PhnI</fullName>
    </submittedName>
</protein>
<proteinExistence type="predicted"/>
<dbReference type="InterPro" id="IPR053136">
    <property type="entry name" value="UTP_pyrophosphatase-like"/>
</dbReference>
<evidence type="ECO:0000259" key="1">
    <source>
        <dbReference type="Pfam" id="PF01863"/>
    </source>
</evidence>
<dbReference type="Proteomes" id="UP000003919">
    <property type="component" value="Chromosome"/>
</dbReference>
<organism evidence="2 3">
    <name type="scientific">Algoriphagus machipongonensis</name>
    <dbReference type="NCBI Taxonomy" id="388413"/>
    <lineage>
        <taxon>Bacteria</taxon>
        <taxon>Pseudomonadati</taxon>
        <taxon>Bacteroidota</taxon>
        <taxon>Cytophagia</taxon>
        <taxon>Cytophagales</taxon>
        <taxon>Cyclobacteriaceae</taxon>
        <taxon>Algoriphagus</taxon>
    </lineage>
</organism>
<name>A3HT82_9BACT</name>
<dbReference type="InterPro" id="IPR002725">
    <property type="entry name" value="YgjP-like_metallopeptidase"/>
</dbReference>